<name>A0A0G4I160_9ALVE</name>
<gene>
    <name evidence="2" type="ORF">Cvel_1648</name>
</gene>
<dbReference type="EMBL" id="CDMZ01004700">
    <property type="protein sequence ID" value="CEM50559.1"/>
    <property type="molecule type" value="Genomic_DNA"/>
</dbReference>
<feature type="compositionally biased region" description="Basic and acidic residues" evidence="1">
    <location>
        <begin position="75"/>
        <end position="86"/>
    </location>
</feature>
<feature type="region of interest" description="Disordered" evidence="1">
    <location>
        <begin position="41"/>
        <end position="103"/>
    </location>
</feature>
<accession>A0A0G4I160</accession>
<reference evidence="2" key="1">
    <citation type="submission" date="2014-11" db="EMBL/GenBank/DDBJ databases">
        <authorList>
            <person name="Otto D Thomas"/>
            <person name="Naeem Raeece"/>
        </authorList>
    </citation>
    <scope>NUCLEOTIDE SEQUENCE</scope>
</reference>
<feature type="region of interest" description="Disordered" evidence="1">
    <location>
        <begin position="710"/>
        <end position="735"/>
    </location>
</feature>
<feature type="region of interest" description="Disordered" evidence="1">
    <location>
        <begin position="147"/>
        <end position="187"/>
    </location>
</feature>
<evidence type="ECO:0000313" key="2">
    <source>
        <dbReference type="EMBL" id="CEM50559.1"/>
    </source>
</evidence>
<proteinExistence type="predicted"/>
<organism evidence="2">
    <name type="scientific">Chromera velia CCMP2878</name>
    <dbReference type="NCBI Taxonomy" id="1169474"/>
    <lineage>
        <taxon>Eukaryota</taxon>
        <taxon>Sar</taxon>
        <taxon>Alveolata</taxon>
        <taxon>Colpodellida</taxon>
        <taxon>Chromeraceae</taxon>
        <taxon>Chromera</taxon>
    </lineage>
</organism>
<dbReference type="AlphaFoldDB" id="A0A0G4I160"/>
<feature type="compositionally biased region" description="Gly residues" evidence="1">
    <location>
        <begin position="714"/>
        <end position="728"/>
    </location>
</feature>
<protein>
    <submittedName>
        <fullName evidence="2">Uncharacterized protein</fullName>
    </submittedName>
</protein>
<feature type="region of interest" description="Disordered" evidence="1">
    <location>
        <begin position="254"/>
        <end position="336"/>
    </location>
</feature>
<dbReference type="VEuPathDB" id="CryptoDB:Cvel_1648"/>
<evidence type="ECO:0000256" key="1">
    <source>
        <dbReference type="SAM" id="MobiDB-lite"/>
    </source>
</evidence>
<feature type="compositionally biased region" description="Basic residues" evidence="1">
    <location>
        <begin position="288"/>
        <end position="297"/>
    </location>
</feature>
<sequence>MHDPTRSLVPGGQRRVQNFRYSCNCLFSPALLTPRLAGDLNAEPNAPAKQGAKGRVGKARKRMHIDTQADAAPRPVEKRGLDDSACKPKPAKNQRLHSIQKVGPFGETESTKIKEIDIITFQLCILACVVLLEESLSSPLLSLQAATPQDHPMGMPAQHPQHPHSLPSSDSSAGFPPVHTPRQPLEGLVSPPGTVAFVHGGAGVGVFPSVGTPGLGLGEGDVCMESSEGPREVPAFRLARAHSLTQALRYRSEAAQQWGRRGDSLPGTAVKARPSLPGTAVKPPPPSHHVRSLHSHSRVSAGGDADVPMGEPWNPSDTPSCSATGAGGLTAAGEGASAERGQHPKAARTFAHPFPHISSQQGAAAAPLVQVRKCIPGPCGDSPPSSIPPQDRQSLFVPGAPTAFSAVGLTGRGGKAFLEPPAVQPPPTPLRGLREFPFDKSQGQQGDRLSSLYPSSPFPNANSLFYPQTAKGKVNPTDQCCSPPMTQGTKVAGELGGLRLWTPVAPHGGEGKGPMGRGGVGVGGGEFPFPRRVSPKAFGAAAFLQGAVVQATGVTGTQTVSATAVAALSCAQAESVVGQTVPRPTEVCPHVPAPSAPTDAFGNLPKNARTGKRLQRLPTVPLFSEGLKENMTEKDKENQEPGGVGGKGGFGGVSAFGSVFSGKSVEGGLFSFSSSQVGGAPPAPVWAASTFLLSGSSGVGGGVAFASSSSGAEGSQGGAVRGLSGQGGTFRQWGE</sequence>